<reference evidence="2 3" key="1">
    <citation type="submission" date="2015-08" db="EMBL/GenBank/DDBJ databases">
        <title>Genome sequencing of Penicillium nordicum.</title>
        <authorList>
            <person name="Nguyen H.D."/>
            <person name="Seifert K.A."/>
        </authorList>
    </citation>
    <scope>NUCLEOTIDE SEQUENCE [LARGE SCALE GENOMIC DNA]</scope>
    <source>
        <strain evidence="2 3">DAOMC 185683</strain>
    </source>
</reference>
<feature type="region of interest" description="Disordered" evidence="1">
    <location>
        <begin position="45"/>
        <end position="69"/>
    </location>
</feature>
<comment type="caution">
    <text evidence="2">The sequence shown here is derived from an EMBL/GenBank/DDBJ whole genome shotgun (WGS) entry which is preliminary data.</text>
</comment>
<feature type="compositionally biased region" description="Polar residues" evidence="1">
    <location>
        <begin position="53"/>
        <end position="69"/>
    </location>
</feature>
<protein>
    <submittedName>
        <fullName evidence="2">Uncharacterized protein</fullName>
    </submittedName>
</protein>
<evidence type="ECO:0000256" key="1">
    <source>
        <dbReference type="SAM" id="MobiDB-lite"/>
    </source>
</evidence>
<proteinExistence type="predicted"/>
<organism evidence="2 3">
    <name type="scientific">Penicillium nordicum</name>
    <dbReference type="NCBI Taxonomy" id="229535"/>
    <lineage>
        <taxon>Eukaryota</taxon>
        <taxon>Fungi</taxon>
        <taxon>Dikarya</taxon>
        <taxon>Ascomycota</taxon>
        <taxon>Pezizomycotina</taxon>
        <taxon>Eurotiomycetes</taxon>
        <taxon>Eurotiomycetidae</taxon>
        <taxon>Eurotiales</taxon>
        <taxon>Aspergillaceae</taxon>
        <taxon>Penicillium</taxon>
    </lineage>
</organism>
<sequence>MHDACGQLDGELGDWDQASAATPKWSMAPIREKHLFFIFEKKEKKRKRKKENCQQQAYDESKSFPQYWN</sequence>
<accession>A0A0M9WAE4</accession>
<keyword evidence="3" id="KW-1185">Reference proteome</keyword>
<name>A0A0M9WAE4_9EURO</name>
<gene>
    <name evidence="2" type="ORF">ACN38_g11816</name>
</gene>
<dbReference type="EMBL" id="LHQQ01000323">
    <property type="protein sequence ID" value="KOS37389.1"/>
    <property type="molecule type" value="Genomic_DNA"/>
</dbReference>
<dbReference type="Proteomes" id="UP000037696">
    <property type="component" value="Unassembled WGS sequence"/>
</dbReference>
<dbReference type="AlphaFoldDB" id="A0A0M9WAE4"/>
<evidence type="ECO:0000313" key="3">
    <source>
        <dbReference type="Proteomes" id="UP000037696"/>
    </source>
</evidence>
<evidence type="ECO:0000313" key="2">
    <source>
        <dbReference type="EMBL" id="KOS37389.1"/>
    </source>
</evidence>